<dbReference type="Proteomes" id="UP000039865">
    <property type="component" value="Unassembled WGS sequence"/>
</dbReference>
<evidence type="ECO:0000313" key="2">
    <source>
        <dbReference type="Proteomes" id="UP000039865"/>
    </source>
</evidence>
<gene>
    <name evidence="1" type="primary">Contig401.g441</name>
    <name evidence="1" type="ORF">STYLEM_77</name>
</gene>
<dbReference type="InParanoid" id="A0A077ZMF1"/>
<reference evidence="1 2" key="1">
    <citation type="submission" date="2014-06" db="EMBL/GenBank/DDBJ databases">
        <authorList>
            <person name="Swart Estienne"/>
        </authorList>
    </citation>
    <scope>NUCLEOTIDE SEQUENCE [LARGE SCALE GENOMIC DNA]</scope>
    <source>
        <strain evidence="1 2">130c</strain>
    </source>
</reference>
<dbReference type="OrthoDB" id="10662643at2759"/>
<protein>
    <submittedName>
        <fullName evidence="1">Uncharacterized protein</fullName>
    </submittedName>
</protein>
<keyword evidence="2" id="KW-1185">Reference proteome</keyword>
<dbReference type="EMBL" id="CCKQ01000076">
    <property type="protein sequence ID" value="CDW71138.1"/>
    <property type="molecule type" value="Genomic_DNA"/>
</dbReference>
<organism evidence="1 2">
    <name type="scientific">Stylonychia lemnae</name>
    <name type="common">Ciliate</name>
    <dbReference type="NCBI Taxonomy" id="5949"/>
    <lineage>
        <taxon>Eukaryota</taxon>
        <taxon>Sar</taxon>
        <taxon>Alveolata</taxon>
        <taxon>Ciliophora</taxon>
        <taxon>Intramacronucleata</taxon>
        <taxon>Spirotrichea</taxon>
        <taxon>Stichotrichia</taxon>
        <taxon>Sporadotrichida</taxon>
        <taxon>Oxytrichidae</taxon>
        <taxon>Stylonychinae</taxon>
        <taxon>Stylonychia</taxon>
    </lineage>
</organism>
<proteinExistence type="predicted"/>
<accession>A0A077ZMF1</accession>
<sequence length="282" mass="32473">MPSPLITQYISPDSPEFKEFDLFLQENFAQANSKNLCVQCWCLCNRYQLDAFINLAQQCGRYKDDKQLKKRLFEKITAHTDFLHSTSAVLTSCTNSYRQEGNQAINQIINSGVGLYQLNPEEMMMPNPRIIANLIPNFNASNSNSDNVNINNFNNQDLGGNFIRDQKNQNTKSLLKKRPFQNSTINSSQEYYSDYDDDQNYNGSNSKSLKRLYNIVLKNQRDNESTFDQIEKEQQLLRNMCTQIKSSLDMVLDSLINSSSQQIQINSSIIKNNRLDKAKVQN</sequence>
<dbReference type="AlphaFoldDB" id="A0A077ZMF1"/>
<name>A0A077ZMF1_STYLE</name>
<evidence type="ECO:0000313" key="1">
    <source>
        <dbReference type="EMBL" id="CDW71138.1"/>
    </source>
</evidence>